<evidence type="ECO:0000313" key="1">
    <source>
        <dbReference type="EMBL" id="SIS34929.1"/>
    </source>
</evidence>
<sequence length="449" mass="53041">MFRTEVENLSFEVIKVWNFYYIYITPMTEKLLQYLWNYKVFKHFDFRDIEGNAVEILNFGKWNTDAGPDFLDAKIKIKDLVIAGNIELHVRTSDWIFHNHSQDPNYQNIILHVVYQNDAEIDDLNGKNIPTLELRAYIDHNILGKYETLMTGTQFIACENIFSPDKIPVNFHEANVIKKLDEKSQEFEKSLELHKNDFEAVLFHSLAYSFGLKVNAYTFRLIAESVDFRIINKIRQNESQLEALLFGISGWLENPKDTQMLMWKREFDFLRKKFSIPDLRFHPKFLRLRPPNFPTIRLSQLSDLYLKHQNLFSKIIKADHMNELYDVFAPVKASDYWDFHFNFGKLSKFQPKTLTKDFIELVILNTVLPLKYTYHRYQSEEITDEILEFYRNAASEKNSIISGWKEMGLDVKNAMESQSLIYHYKTSCEEKNCLNCGIGFKLLKESSNV</sequence>
<dbReference type="Pfam" id="PF11013">
    <property type="entry name" value="DUF2851"/>
    <property type="match status" value="1"/>
</dbReference>
<dbReference type="InterPro" id="IPR021272">
    <property type="entry name" value="DUF2851"/>
</dbReference>
<protein>
    <recommendedName>
        <fullName evidence="3">DUF2851 domain-containing protein</fullName>
    </recommendedName>
</protein>
<keyword evidence="2" id="KW-1185">Reference proteome</keyword>
<dbReference type="Proteomes" id="UP000186373">
    <property type="component" value="Unassembled WGS sequence"/>
</dbReference>
<name>A0A1N7ICX8_9FLAO</name>
<evidence type="ECO:0000313" key="2">
    <source>
        <dbReference type="Proteomes" id="UP000186373"/>
    </source>
</evidence>
<reference evidence="2" key="1">
    <citation type="submission" date="2017-01" db="EMBL/GenBank/DDBJ databases">
        <authorList>
            <person name="Varghese N."/>
            <person name="Submissions S."/>
        </authorList>
    </citation>
    <scope>NUCLEOTIDE SEQUENCE [LARGE SCALE GENOMIC DNA]</scope>
    <source>
        <strain evidence="2">DSM 17126</strain>
    </source>
</reference>
<dbReference type="AlphaFoldDB" id="A0A1N7ICX8"/>
<organism evidence="1 2">
    <name type="scientific">Chryseobacterium shigense</name>
    <dbReference type="NCBI Taxonomy" id="297244"/>
    <lineage>
        <taxon>Bacteria</taxon>
        <taxon>Pseudomonadati</taxon>
        <taxon>Bacteroidota</taxon>
        <taxon>Flavobacteriia</taxon>
        <taxon>Flavobacteriales</taxon>
        <taxon>Weeksellaceae</taxon>
        <taxon>Chryseobacterium group</taxon>
        <taxon>Chryseobacterium</taxon>
    </lineage>
</organism>
<gene>
    <name evidence="1" type="ORF">SAMN05421639_103118</name>
</gene>
<dbReference type="EMBL" id="FTNY01000003">
    <property type="protein sequence ID" value="SIS34929.1"/>
    <property type="molecule type" value="Genomic_DNA"/>
</dbReference>
<accession>A0A1N7ICX8</accession>
<dbReference type="PROSITE" id="PS00848">
    <property type="entry name" value="COX5B_1"/>
    <property type="match status" value="1"/>
</dbReference>
<proteinExistence type="predicted"/>
<evidence type="ECO:0008006" key="3">
    <source>
        <dbReference type="Google" id="ProtNLM"/>
    </source>
</evidence>